<gene>
    <name evidence="4" type="ORF">ACFOKA_09590</name>
</gene>
<dbReference type="RefSeq" id="WP_194214158.1">
    <property type="nucleotide sequence ID" value="NZ_CP061205.1"/>
</dbReference>
<dbReference type="InterPro" id="IPR050417">
    <property type="entry name" value="Sugar_Epim/Isomerase"/>
</dbReference>
<dbReference type="Proteomes" id="UP001595444">
    <property type="component" value="Unassembled WGS sequence"/>
</dbReference>
<evidence type="ECO:0000259" key="3">
    <source>
        <dbReference type="Pfam" id="PF01261"/>
    </source>
</evidence>
<dbReference type="InterPro" id="IPR036237">
    <property type="entry name" value="Xyl_isomerase-like_sf"/>
</dbReference>
<dbReference type="SUPFAM" id="SSF51658">
    <property type="entry name" value="Xylose isomerase-like"/>
    <property type="match status" value="1"/>
</dbReference>
<dbReference type="PIRSF" id="PIRSF006241">
    <property type="entry name" value="HyI"/>
    <property type="match status" value="1"/>
</dbReference>
<feature type="domain" description="Xylose isomerase-like TIM barrel" evidence="3">
    <location>
        <begin position="12"/>
        <end position="232"/>
    </location>
</feature>
<evidence type="ECO:0000313" key="5">
    <source>
        <dbReference type="Proteomes" id="UP001595444"/>
    </source>
</evidence>
<evidence type="ECO:0000256" key="1">
    <source>
        <dbReference type="ARBA" id="ARBA00023235"/>
    </source>
</evidence>
<protein>
    <submittedName>
        <fullName evidence="4">TIM barrel protein</fullName>
    </submittedName>
</protein>
<comment type="caution">
    <text evidence="4">The sequence shown here is derived from an EMBL/GenBank/DDBJ whole genome shotgun (WGS) entry which is preliminary data.</text>
</comment>
<evidence type="ECO:0000256" key="2">
    <source>
        <dbReference type="PIRNR" id="PIRNR006241"/>
    </source>
</evidence>
<dbReference type="InterPro" id="IPR026040">
    <property type="entry name" value="HyI-like"/>
</dbReference>
<dbReference type="InterPro" id="IPR013022">
    <property type="entry name" value="Xyl_isomerase-like_TIM-brl"/>
</dbReference>
<dbReference type="PANTHER" id="PTHR43489">
    <property type="entry name" value="ISOMERASE"/>
    <property type="match status" value="1"/>
</dbReference>
<proteinExistence type="inferred from homology"/>
<keyword evidence="5" id="KW-1185">Reference proteome</keyword>
<reference evidence="5" key="1">
    <citation type="journal article" date="2019" name="Int. J. Syst. Evol. Microbiol.">
        <title>The Global Catalogue of Microorganisms (GCM) 10K type strain sequencing project: providing services to taxonomists for standard genome sequencing and annotation.</title>
        <authorList>
            <consortium name="The Broad Institute Genomics Platform"/>
            <consortium name="The Broad Institute Genome Sequencing Center for Infectious Disease"/>
            <person name="Wu L."/>
            <person name="Ma J."/>
        </authorList>
    </citation>
    <scope>NUCLEOTIDE SEQUENCE [LARGE SCALE GENOMIC DNA]</scope>
    <source>
        <strain evidence="5">KCTC 62164</strain>
    </source>
</reference>
<dbReference type="Gene3D" id="3.20.20.150">
    <property type="entry name" value="Divalent-metal-dependent TIM barrel enzymes"/>
    <property type="match status" value="1"/>
</dbReference>
<name>A0ABV7D626_9PROT</name>
<evidence type="ECO:0000313" key="4">
    <source>
        <dbReference type="EMBL" id="MFC3052155.1"/>
    </source>
</evidence>
<organism evidence="4 5">
    <name type="scientific">Kordiimonas pumila</name>
    <dbReference type="NCBI Taxonomy" id="2161677"/>
    <lineage>
        <taxon>Bacteria</taxon>
        <taxon>Pseudomonadati</taxon>
        <taxon>Pseudomonadota</taxon>
        <taxon>Alphaproteobacteria</taxon>
        <taxon>Kordiimonadales</taxon>
        <taxon>Kordiimonadaceae</taxon>
        <taxon>Kordiimonas</taxon>
    </lineage>
</organism>
<sequence>MMFTEYAFWDRFNACAKAGFRNVELQFHGDFSGVDVAAVLKGSGCTLVLFNANVVIDSVAGFGFALEPEKQFLFQKSIEDAAAFAGMVGCKKIHVLSGEYEGVIDKKTYEVWVHNMKWAAQFFRPHEIMLMIEPLNGVDRPHYVLKTLRQAYKLLRDIDEENVGLQLDLYHAAKGGDWDAVFVSSILPYIQHIQIAGVPARNEPDRGSPDTLSKLEWLFSVGYNSYIGCEYMPYQNTIGGLGWAVPYGLKAKT</sequence>
<accession>A0ABV7D626</accession>
<comment type="similarity">
    <text evidence="2">Belongs to the hyi family.</text>
</comment>
<dbReference type="PANTHER" id="PTHR43489:SF6">
    <property type="entry name" value="HYDROXYPYRUVATE ISOMERASE-RELATED"/>
    <property type="match status" value="1"/>
</dbReference>
<dbReference type="Pfam" id="PF01261">
    <property type="entry name" value="AP_endonuc_2"/>
    <property type="match status" value="1"/>
</dbReference>
<keyword evidence="1 2" id="KW-0413">Isomerase</keyword>
<dbReference type="EMBL" id="JBHRSL010000010">
    <property type="protein sequence ID" value="MFC3052155.1"/>
    <property type="molecule type" value="Genomic_DNA"/>
</dbReference>